<name>A0A7X3LI18_9BACL</name>
<proteinExistence type="predicted"/>
<dbReference type="EMBL" id="WUBI01000002">
    <property type="protein sequence ID" value="MWV44795.1"/>
    <property type="molecule type" value="Genomic_DNA"/>
</dbReference>
<dbReference type="AlphaFoldDB" id="A0A7X3LI18"/>
<keyword evidence="2" id="KW-1185">Reference proteome</keyword>
<accession>A0A7X3LI18</accession>
<organism evidence="1 2">
    <name type="scientific">Paenibacillus dendrobii</name>
    <dbReference type="NCBI Taxonomy" id="2691084"/>
    <lineage>
        <taxon>Bacteria</taxon>
        <taxon>Bacillati</taxon>
        <taxon>Bacillota</taxon>
        <taxon>Bacilli</taxon>
        <taxon>Bacillales</taxon>
        <taxon>Paenibacillaceae</taxon>
        <taxon>Paenibacillus</taxon>
    </lineage>
</organism>
<protein>
    <submittedName>
        <fullName evidence="1">Uncharacterized protein</fullName>
    </submittedName>
</protein>
<evidence type="ECO:0000313" key="1">
    <source>
        <dbReference type="EMBL" id="MWV44795.1"/>
    </source>
</evidence>
<gene>
    <name evidence="1" type="ORF">GRF59_14335</name>
</gene>
<dbReference type="RefSeq" id="WP_160498414.1">
    <property type="nucleotide sequence ID" value="NZ_WUBI01000002.1"/>
</dbReference>
<reference evidence="1 2" key="1">
    <citation type="submission" date="2019-12" db="EMBL/GenBank/DDBJ databases">
        <title>Paenibacillus sp. nov., an endophytic bacterium isolated from the stem of Dendrobium.</title>
        <authorList>
            <person name="Zhao R."/>
        </authorList>
    </citation>
    <scope>NUCLEOTIDE SEQUENCE [LARGE SCALE GENOMIC DNA]</scope>
    <source>
        <strain evidence="1 2">HJL G12</strain>
    </source>
</reference>
<dbReference type="Proteomes" id="UP000460318">
    <property type="component" value="Unassembled WGS sequence"/>
</dbReference>
<comment type="caution">
    <text evidence="1">The sequence shown here is derived from an EMBL/GenBank/DDBJ whole genome shotgun (WGS) entry which is preliminary data.</text>
</comment>
<sequence length="63" mass="7151">MTKTVNFLNRGKKEEIEFSYNDKYGFSVSLENYCGDSCHVSNLSLADLLNIKQAIEEVISQSE</sequence>
<evidence type="ECO:0000313" key="2">
    <source>
        <dbReference type="Proteomes" id="UP000460318"/>
    </source>
</evidence>